<dbReference type="PANTHER" id="PTHR47126">
    <property type="entry name" value="5'-ADENYLYLSULFATE REDUCTASE-LIKE 7"/>
    <property type="match status" value="1"/>
</dbReference>
<feature type="domain" description="Thioredoxin" evidence="3">
    <location>
        <begin position="77"/>
        <end position="153"/>
    </location>
</feature>
<protein>
    <submittedName>
        <fullName evidence="4">5'-adenylylsulfate reductase-like 5</fullName>
    </submittedName>
</protein>
<feature type="signal peptide" evidence="2">
    <location>
        <begin position="1"/>
        <end position="22"/>
    </location>
</feature>
<keyword evidence="1" id="KW-0472">Membrane</keyword>
<dbReference type="InterPro" id="IPR013766">
    <property type="entry name" value="Thioredoxin_domain"/>
</dbReference>
<accession>A0A834SDV3</accession>
<dbReference type="PANTHER" id="PTHR47126:SF3">
    <property type="entry name" value="5'-ADENYLYLSULFATE REDUCTASE-LIKE 5"/>
    <property type="match status" value="1"/>
</dbReference>
<evidence type="ECO:0000259" key="3">
    <source>
        <dbReference type="Pfam" id="PF00085"/>
    </source>
</evidence>
<evidence type="ECO:0000256" key="1">
    <source>
        <dbReference type="SAM" id="Phobius"/>
    </source>
</evidence>
<proteinExistence type="predicted"/>
<evidence type="ECO:0000313" key="5">
    <source>
        <dbReference type="Proteomes" id="UP000634136"/>
    </source>
</evidence>
<feature type="chain" id="PRO_5032674400" evidence="2">
    <location>
        <begin position="23"/>
        <end position="299"/>
    </location>
</feature>
<dbReference type="EMBL" id="JAAIUW010000013">
    <property type="protein sequence ID" value="KAF7801474.1"/>
    <property type="molecule type" value="Genomic_DNA"/>
</dbReference>
<keyword evidence="1" id="KW-1133">Transmembrane helix</keyword>
<dbReference type="Proteomes" id="UP000634136">
    <property type="component" value="Unassembled WGS sequence"/>
</dbReference>
<evidence type="ECO:0000313" key="4">
    <source>
        <dbReference type="EMBL" id="KAF7801474.1"/>
    </source>
</evidence>
<keyword evidence="1" id="KW-0812">Transmembrane</keyword>
<dbReference type="Pfam" id="PF00085">
    <property type="entry name" value="Thioredoxin"/>
    <property type="match status" value="1"/>
</dbReference>
<sequence>MAAASLLLLYMTAFSFLQYASASSGFSATCHPDSAFFLYSLQSQSPLSISPNPPIQVDGSFIEGVLSGKQRIGYTSVLFYASWCPFSRSVVSKFETLSSIFPQVEHLTVEQSSALPSVFSRYGIHSLPAILLVNQTSRVRFRGPEDLQSLVGFYEKNTGFRPIQYLADDQQSSSRSEEESTMKSLMQLSPKEIYSREPYLVFSVLFLCLRIILYVFPGIVLRLRAFWASYVPQLNLQIFGETSQMMGRILQVMDVRRVWTKLRLSKTRNFHERAKSARVWASSLVGETSSAKPSSHGLN</sequence>
<dbReference type="InterPro" id="IPR044794">
    <property type="entry name" value="APRL5/7"/>
</dbReference>
<evidence type="ECO:0000256" key="2">
    <source>
        <dbReference type="SAM" id="SignalP"/>
    </source>
</evidence>
<keyword evidence="5" id="KW-1185">Reference proteome</keyword>
<reference evidence="4" key="1">
    <citation type="submission" date="2020-09" db="EMBL/GenBank/DDBJ databases">
        <title>Genome-Enabled Discovery of Anthraquinone Biosynthesis in Senna tora.</title>
        <authorList>
            <person name="Kang S.-H."/>
            <person name="Pandey R.P."/>
            <person name="Lee C.-M."/>
            <person name="Sim J.-S."/>
            <person name="Jeong J.-T."/>
            <person name="Choi B.-S."/>
            <person name="Jung M."/>
            <person name="Ginzburg D."/>
            <person name="Zhao K."/>
            <person name="Won S.Y."/>
            <person name="Oh T.-J."/>
            <person name="Yu Y."/>
            <person name="Kim N.-H."/>
            <person name="Lee O.R."/>
            <person name="Lee T.-H."/>
            <person name="Bashyal P."/>
            <person name="Kim T.-S."/>
            <person name="Lee W.-H."/>
            <person name="Kawkins C."/>
            <person name="Kim C.-K."/>
            <person name="Kim J.S."/>
            <person name="Ahn B.O."/>
            <person name="Rhee S.Y."/>
            <person name="Sohng J.K."/>
        </authorList>
    </citation>
    <scope>NUCLEOTIDE SEQUENCE</scope>
    <source>
        <tissue evidence="4">Leaf</tissue>
    </source>
</reference>
<dbReference type="OrthoDB" id="1899781at2759"/>
<organism evidence="4 5">
    <name type="scientific">Senna tora</name>
    <dbReference type="NCBI Taxonomy" id="362788"/>
    <lineage>
        <taxon>Eukaryota</taxon>
        <taxon>Viridiplantae</taxon>
        <taxon>Streptophyta</taxon>
        <taxon>Embryophyta</taxon>
        <taxon>Tracheophyta</taxon>
        <taxon>Spermatophyta</taxon>
        <taxon>Magnoliopsida</taxon>
        <taxon>eudicotyledons</taxon>
        <taxon>Gunneridae</taxon>
        <taxon>Pentapetalae</taxon>
        <taxon>rosids</taxon>
        <taxon>fabids</taxon>
        <taxon>Fabales</taxon>
        <taxon>Fabaceae</taxon>
        <taxon>Caesalpinioideae</taxon>
        <taxon>Cassia clade</taxon>
        <taxon>Senna</taxon>
    </lineage>
</organism>
<gene>
    <name evidence="4" type="ORF">G2W53_040585</name>
</gene>
<feature type="transmembrane region" description="Helical" evidence="1">
    <location>
        <begin position="199"/>
        <end position="221"/>
    </location>
</feature>
<keyword evidence="2" id="KW-0732">Signal</keyword>
<dbReference type="SUPFAM" id="SSF52833">
    <property type="entry name" value="Thioredoxin-like"/>
    <property type="match status" value="1"/>
</dbReference>
<dbReference type="Gene3D" id="3.40.30.10">
    <property type="entry name" value="Glutaredoxin"/>
    <property type="match status" value="1"/>
</dbReference>
<dbReference type="InterPro" id="IPR036249">
    <property type="entry name" value="Thioredoxin-like_sf"/>
</dbReference>
<dbReference type="AlphaFoldDB" id="A0A834SDV3"/>
<name>A0A834SDV3_9FABA</name>
<comment type="caution">
    <text evidence="4">The sequence shown here is derived from an EMBL/GenBank/DDBJ whole genome shotgun (WGS) entry which is preliminary data.</text>
</comment>